<organism evidence="2 3">
    <name type="scientific">Paenibacillus hexagrammi</name>
    <dbReference type="NCBI Taxonomy" id="2908839"/>
    <lineage>
        <taxon>Bacteria</taxon>
        <taxon>Bacillati</taxon>
        <taxon>Bacillota</taxon>
        <taxon>Bacilli</taxon>
        <taxon>Bacillales</taxon>
        <taxon>Paenibacillaceae</taxon>
        <taxon>Paenibacillus</taxon>
    </lineage>
</organism>
<dbReference type="InterPro" id="IPR001173">
    <property type="entry name" value="Glyco_trans_2-like"/>
</dbReference>
<dbReference type="PANTHER" id="PTHR48090">
    <property type="entry name" value="UNDECAPRENYL-PHOSPHATE 4-DEOXY-4-FORMAMIDO-L-ARABINOSE TRANSFERASE-RELATED"/>
    <property type="match status" value="1"/>
</dbReference>
<dbReference type="RefSeq" id="WP_235122983.1">
    <property type="nucleotide sequence ID" value="NZ_CP090978.1"/>
</dbReference>
<gene>
    <name evidence="2" type="ORF">L0M14_20455</name>
</gene>
<evidence type="ECO:0000313" key="2">
    <source>
        <dbReference type="EMBL" id="UJF36433.1"/>
    </source>
</evidence>
<dbReference type="PANTHER" id="PTHR48090:SF7">
    <property type="entry name" value="RFBJ PROTEIN"/>
    <property type="match status" value="1"/>
</dbReference>
<dbReference type="Proteomes" id="UP001649230">
    <property type="component" value="Chromosome"/>
</dbReference>
<dbReference type="EMBL" id="CP090978">
    <property type="protein sequence ID" value="UJF36433.1"/>
    <property type="molecule type" value="Genomic_DNA"/>
</dbReference>
<evidence type="ECO:0000313" key="3">
    <source>
        <dbReference type="Proteomes" id="UP001649230"/>
    </source>
</evidence>
<accession>A0ABY3SSM0</accession>
<sequence length="261" mass="28461">MLKPKARSPRVIKPSSDQTVPTVSVIIPAMNERRTIASVIRQARGVHPSTEIIVVVNGSRDGTEQIARRMGARVFAYPEPLGHDVGRGIGAGHARGSILLFIDADIVIKARDLKPFVRAVERGVDVALNSYTGNIHKQDVHPVVLAKHALNLALSRPDLLGASMTAIPHALSRRALEVIGTAALSVPPLAQTIAVTKGLDLHKVHEVNVGRMNPRKRRTFRVDPLRNLIVGDHLEAIGYLLEATNERGQQTDLFRDRSFVG</sequence>
<dbReference type="Pfam" id="PF00535">
    <property type="entry name" value="Glycos_transf_2"/>
    <property type="match status" value="1"/>
</dbReference>
<dbReference type="InterPro" id="IPR050256">
    <property type="entry name" value="Glycosyltransferase_2"/>
</dbReference>
<dbReference type="InterPro" id="IPR029044">
    <property type="entry name" value="Nucleotide-diphossugar_trans"/>
</dbReference>
<name>A0ABY3SSM0_9BACL</name>
<dbReference type="EC" id="2.4.-.-" evidence="2"/>
<evidence type="ECO:0000259" key="1">
    <source>
        <dbReference type="Pfam" id="PF00535"/>
    </source>
</evidence>
<keyword evidence="3" id="KW-1185">Reference proteome</keyword>
<feature type="domain" description="Glycosyltransferase 2-like" evidence="1">
    <location>
        <begin position="24"/>
        <end position="130"/>
    </location>
</feature>
<keyword evidence="2" id="KW-0808">Transferase</keyword>
<reference evidence="2 3" key="1">
    <citation type="journal article" date="2024" name="Int. J. Syst. Evol. Microbiol.">
        <title>Paenibacillus hexagrammi sp. nov., a novel bacterium isolated from the gut content of Hexagrammos agrammus.</title>
        <authorList>
            <person name="Jung H.K."/>
            <person name="Kim D.G."/>
            <person name="Zin H."/>
            <person name="Park J."/>
            <person name="Jung H."/>
            <person name="Kim Y.O."/>
            <person name="Kong H.J."/>
            <person name="Kim J.W."/>
            <person name="Kim Y.S."/>
        </authorList>
    </citation>
    <scope>NUCLEOTIDE SEQUENCE [LARGE SCALE GENOMIC DNA]</scope>
    <source>
        <strain evidence="2 3">YPD9-1</strain>
    </source>
</reference>
<dbReference type="Gene3D" id="3.90.550.10">
    <property type="entry name" value="Spore Coat Polysaccharide Biosynthesis Protein SpsA, Chain A"/>
    <property type="match status" value="1"/>
</dbReference>
<keyword evidence="2" id="KW-0328">Glycosyltransferase</keyword>
<dbReference type="SUPFAM" id="SSF53448">
    <property type="entry name" value="Nucleotide-diphospho-sugar transferases"/>
    <property type="match status" value="1"/>
</dbReference>
<dbReference type="GO" id="GO:0016757">
    <property type="term" value="F:glycosyltransferase activity"/>
    <property type="evidence" value="ECO:0007669"/>
    <property type="project" value="UniProtKB-KW"/>
</dbReference>
<proteinExistence type="predicted"/>
<protein>
    <submittedName>
        <fullName evidence="2">Glycosyltransferase</fullName>
        <ecNumber evidence="2">2.4.-.-</ecNumber>
    </submittedName>
</protein>